<feature type="domain" description="GH26" evidence="5">
    <location>
        <begin position="59"/>
        <end position="353"/>
    </location>
</feature>
<dbReference type="PANTHER" id="PTHR40079:SF4">
    <property type="entry name" value="GH26 DOMAIN-CONTAINING PROTEIN-RELATED"/>
    <property type="match status" value="1"/>
</dbReference>
<keyword evidence="2 4" id="KW-0378">Hydrolase</keyword>
<dbReference type="PANTHER" id="PTHR40079">
    <property type="entry name" value="MANNAN ENDO-1,4-BETA-MANNOSIDASE E-RELATED"/>
    <property type="match status" value="1"/>
</dbReference>
<accession>A0A8J7WNC2</accession>
<evidence type="ECO:0000256" key="3">
    <source>
        <dbReference type="ARBA" id="ARBA00023295"/>
    </source>
</evidence>
<dbReference type="Pfam" id="PF02156">
    <property type="entry name" value="Glyco_hydro_26"/>
    <property type="match status" value="1"/>
</dbReference>
<sequence length="367" mass="39695">MAQRERKTPGIHTGIHIRMRLAVILLAACLAVGSALAYGLGAFGTRPSARPATSANGSASPKATAASVVIPTKAQIMAGSGKYFGVAAANVPWQAAARAKIATSAGVSPNMAEYFVNWTKDFDPQPIVNAYAQGMLPVLSWQPFAGGTARHTSAHAPAYTLKSIIDGAHDAYITRFAASVKGVKWPVAIRFAHEMNGDWYPWSEGVNGNTAGQYAEAWRHVHDLFQKAGALNVIWVWSPNIVRSATTPMKRLYPGDRYVDWIGLSAYEVSERTTAQLLDPTLKQLRAFTAKPLLLTELGGQPGSNKAAWTADFLGWLARQPNVLGFVWFEYTYTQGAGTDWGFDADPATLSAFRKGIRTLTLARRLS</sequence>
<organism evidence="6 7">
    <name type="scientific">Actinocrinis puniceicyclus</name>
    <dbReference type="NCBI Taxonomy" id="977794"/>
    <lineage>
        <taxon>Bacteria</taxon>
        <taxon>Bacillati</taxon>
        <taxon>Actinomycetota</taxon>
        <taxon>Actinomycetes</taxon>
        <taxon>Catenulisporales</taxon>
        <taxon>Actinospicaceae</taxon>
        <taxon>Actinocrinis</taxon>
    </lineage>
</organism>
<dbReference type="EMBL" id="JAGSXH010000052">
    <property type="protein sequence ID" value="MBS2964488.1"/>
    <property type="molecule type" value="Genomic_DNA"/>
</dbReference>
<evidence type="ECO:0000256" key="4">
    <source>
        <dbReference type="PROSITE-ProRule" id="PRU01100"/>
    </source>
</evidence>
<reference evidence="6" key="1">
    <citation type="submission" date="2021-04" db="EMBL/GenBank/DDBJ databases">
        <title>Genome based classification of Actinospica acidithermotolerans sp. nov., an actinobacterium isolated from an Indonesian hot spring.</title>
        <authorList>
            <person name="Kusuma A.B."/>
            <person name="Putra K.E."/>
            <person name="Nafisah S."/>
            <person name="Loh J."/>
            <person name="Nouioui I."/>
            <person name="Goodfellow M."/>
        </authorList>
    </citation>
    <scope>NUCLEOTIDE SEQUENCE</scope>
    <source>
        <strain evidence="6">DSM 45618</strain>
    </source>
</reference>
<feature type="active site" description="Proton donor" evidence="4">
    <location>
        <position position="194"/>
    </location>
</feature>
<dbReference type="InterPro" id="IPR017853">
    <property type="entry name" value="GH"/>
</dbReference>
<dbReference type="GO" id="GO:0016985">
    <property type="term" value="F:mannan endo-1,4-beta-mannosidase activity"/>
    <property type="evidence" value="ECO:0007669"/>
    <property type="project" value="InterPro"/>
</dbReference>
<gene>
    <name evidence="6" type="ORF">KGA66_15630</name>
</gene>
<dbReference type="InterPro" id="IPR000805">
    <property type="entry name" value="Glyco_hydro_26"/>
</dbReference>
<evidence type="ECO:0000313" key="7">
    <source>
        <dbReference type="Proteomes" id="UP000677913"/>
    </source>
</evidence>
<dbReference type="Proteomes" id="UP000677913">
    <property type="component" value="Unassembled WGS sequence"/>
</dbReference>
<evidence type="ECO:0000256" key="2">
    <source>
        <dbReference type="ARBA" id="ARBA00022801"/>
    </source>
</evidence>
<keyword evidence="7" id="KW-1185">Reference proteome</keyword>
<comment type="caution">
    <text evidence="6">The sequence shown here is derived from an EMBL/GenBank/DDBJ whole genome shotgun (WGS) entry which is preliminary data.</text>
</comment>
<dbReference type="GO" id="GO:0006080">
    <property type="term" value="P:substituted mannan metabolic process"/>
    <property type="evidence" value="ECO:0007669"/>
    <property type="project" value="InterPro"/>
</dbReference>
<evidence type="ECO:0000256" key="1">
    <source>
        <dbReference type="ARBA" id="ARBA00007754"/>
    </source>
</evidence>
<comment type="similarity">
    <text evidence="1 4">Belongs to the glycosyl hydrolase 26 family.</text>
</comment>
<dbReference type="PRINTS" id="PR00739">
    <property type="entry name" value="GLHYDRLASE26"/>
</dbReference>
<feature type="active site" description="Nucleophile" evidence="4">
    <location>
        <position position="297"/>
    </location>
</feature>
<dbReference type="PROSITE" id="PS51764">
    <property type="entry name" value="GH26"/>
    <property type="match status" value="1"/>
</dbReference>
<keyword evidence="3 4" id="KW-0326">Glycosidase</keyword>
<dbReference type="Gene3D" id="3.20.20.80">
    <property type="entry name" value="Glycosidases"/>
    <property type="match status" value="1"/>
</dbReference>
<protein>
    <recommendedName>
        <fullName evidence="5">GH26 domain-containing protein</fullName>
    </recommendedName>
</protein>
<dbReference type="AlphaFoldDB" id="A0A8J7WNC2"/>
<dbReference type="SUPFAM" id="SSF51445">
    <property type="entry name" value="(Trans)glycosidases"/>
    <property type="match status" value="1"/>
</dbReference>
<name>A0A8J7WNC2_9ACTN</name>
<dbReference type="RefSeq" id="WP_211468854.1">
    <property type="nucleotide sequence ID" value="NZ_JAGSXH010000052.1"/>
</dbReference>
<evidence type="ECO:0000259" key="5">
    <source>
        <dbReference type="PROSITE" id="PS51764"/>
    </source>
</evidence>
<dbReference type="InterPro" id="IPR022790">
    <property type="entry name" value="GH26_dom"/>
</dbReference>
<evidence type="ECO:0000313" key="6">
    <source>
        <dbReference type="EMBL" id="MBS2964488.1"/>
    </source>
</evidence>
<proteinExistence type="inferred from homology"/>